<keyword evidence="3" id="KW-1185">Reference proteome</keyword>
<name>A0AAD3Y4J6_NEPGR</name>
<sequence>MARQNMQSKLPTMRQSNPVPTTTHHQNLQSRTSIAENQPLNNLPAISSEQSLQKGDNKGTNPIAEARIKCRQGNAPQ</sequence>
<reference evidence="2" key="1">
    <citation type="submission" date="2023-05" db="EMBL/GenBank/DDBJ databases">
        <title>Nepenthes gracilis genome sequencing.</title>
        <authorList>
            <person name="Fukushima K."/>
        </authorList>
    </citation>
    <scope>NUCLEOTIDE SEQUENCE</scope>
    <source>
        <strain evidence="2">SING2019-196</strain>
    </source>
</reference>
<feature type="region of interest" description="Disordered" evidence="1">
    <location>
        <begin position="1"/>
        <end position="77"/>
    </location>
</feature>
<dbReference type="AlphaFoldDB" id="A0AAD3Y4J6"/>
<organism evidence="2 3">
    <name type="scientific">Nepenthes gracilis</name>
    <name type="common">Slender pitcher plant</name>
    <dbReference type="NCBI Taxonomy" id="150966"/>
    <lineage>
        <taxon>Eukaryota</taxon>
        <taxon>Viridiplantae</taxon>
        <taxon>Streptophyta</taxon>
        <taxon>Embryophyta</taxon>
        <taxon>Tracheophyta</taxon>
        <taxon>Spermatophyta</taxon>
        <taxon>Magnoliopsida</taxon>
        <taxon>eudicotyledons</taxon>
        <taxon>Gunneridae</taxon>
        <taxon>Pentapetalae</taxon>
        <taxon>Caryophyllales</taxon>
        <taxon>Nepenthaceae</taxon>
        <taxon>Nepenthes</taxon>
    </lineage>
</organism>
<comment type="caution">
    <text evidence="2">The sequence shown here is derived from an EMBL/GenBank/DDBJ whole genome shotgun (WGS) entry which is preliminary data.</text>
</comment>
<protein>
    <submittedName>
        <fullName evidence="2">Uncharacterized protein</fullName>
    </submittedName>
</protein>
<evidence type="ECO:0000313" key="2">
    <source>
        <dbReference type="EMBL" id="GMH28918.1"/>
    </source>
</evidence>
<dbReference type="Proteomes" id="UP001279734">
    <property type="component" value="Unassembled WGS sequence"/>
</dbReference>
<gene>
    <name evidence="2" type="ORF">Nepgr_030761</name>
</gene>
<proteinExistence type="predicted"/>
<accession>A0AAD3Y4J6</accession>
<evidence type="ECO:0000256" key="1">
    <source>
        <dbReference type="SAM" id="MobiDB-lite"/>
    </source>
</evidence>
<feature type="compositionally biased region" description="Polar residues" evidence="1">
    <location>
        <begin position="1"/>
        <end position="60"/>
    </location>
</feature>
<dbReference type="EMBL" id="BSYO01000035">
    <property type="protein sequence ID" value="GMH28918.1"/>
    <property type="molecule type" value="Genomic_DNA"/>
</dbReference>
<evidence type="ECO:0000313" key="3">
    <source>
        <dbReference type="Proteomes" id="UP001279734"/>
    </source>
</evidence>